<evidence type="ECO:0000313" key="2">
    <source>
        <dbReference type="Proteomes" id="UP000475582"/>
    </source>
</evidence>
<dbReference type="AlphaFoldDB" id="A0A6L6PFR2"/>
<protein>
    <submittedName>
        <fullName evidence="1">Uncharacterized protein</fullName>
    </submittedName>
</protein>
<comment type="caution">
    <text evidence="1">The sequence shown here is derived from an EMBL/GenBank/DDBJ whole genome shotgun (WGS) entry which is preliminary data.</text>
</comment>
<keyword evidence="2" id="KW-1185">Reference proteome</keyword>
<sequence length="70" mass="7658">MPVGVEDAVCIGELGRAHRTGRRVQLHKRRGQQPPAILGLVHRRPCRNFSAYSVGNLSAEQRKNGAALSI</sequence>
<gene>
    <name evidence="1" type="ORF">GM676_08175</name>
</gene>
<organism evidence="1 2">
    <name type="scientific">Duganella radicis</name>
    <dbReference type="NCBI Taxonomy" id="551988"/>
    <lineage>
        <taxon>Bacteria</taxon>
        <taxon>Pseudomonadati</taxon>
        <taxon>Pseudomonadota</taxon>
        <taxon>Betaproteobacteria</taxon>
        <taxon>Burkholderiales</taxon>
        <taxon>Oxalobacteraceae</taxon>
        <taxon>Telluria group</taxon>
        <taxon>Duganella</taxon>
    </lineage>
</organism>
<reference evidence="1 2" key="1">
    <citation type="submission" date="2019-11" db="EMBL/GenBank/DDBJ databases">
        <title>Type strains purchased from KCTC, JCM and DSMZ.</title>
        <authorList>
            <person name="Lu H."/>
        </authorList>
    </citation>
    <scope>NUCLEOTIDE SEQUENCE [LARGE SCALE GENOMIC DNA]</scope>
    <source>
        <strain evidence="1 2">KCTC 22382</strain>
    </source>
</reference>
<accession>A0A6L6PFR2</accession>
<dbReference type="RefSeq" id="WP_155463037.1">
    <property type="nucleotide sequence ID" value="NZ_WNKY01000006.1"/>
</dbReference>
<dbReference type="EMBL" id="WNKY01000006">
    <property type="protein sequence ID" value="MTV37559.1"/>
    <property type="molecule type" value="Genomic_DNA"/>
</dbReference>
<evidence type="ECO:0000313" key="1">
    <source>
        <dbReference type="EMBL" id="MTV37559.1"/>
    </source>
</evidence>
<proteinExistence type="predicted"/>
<name>A0A6L6PFR2_9BURK</name>
<dbReference type="Proteomes" id="UP000475582">
    <property type="component" value="Unassembled WGS sequence"/>
</dbReference>